<accession>A0AAV9GW82</accession>
<dbReference type="PANTHER" id="PTHR33178">
    <property type="match status" value="1"/>
</dbReference>
<dbReference type="InterPro" id="IPR044662">
    <property type="entry name" value="HS1/DABB1-like"/>
</dbReference>
<dbReference type="SUPFAM" id="SSF54909">
    <property type="entry name" value="Dimeric alpha+beta barrel"/>
    <property type="match status" value="1"/>
</dbReference>
<evidence type="ECO:0000256" key="1">
    <source>
        <dbReference type="ARBA" id="ARBA00011738"/>
    </source>
</evidence>
<dbReference type="InterPro" id="IPR011008">
    <property type="entry name" value="Dimeric_a/b-barrel"/>
</dbReference>
<reference evidence="3" key="2">
    <citation type="submission" date="2023-05" db="EMBL/GenBank/DDBJ databases">
        <authorList>
            <consortium name="Lawrence Berkeley National Laboratory"/>
            <person name="Steindorff A."/>
            <person name="Hensen N."/>
            <person name="Bonometti L."/>
            <person name="Westerberg I."/>
            <person name="Brannstrom I.O."/>
            <person name="Guillou S."/>
            <person name="Cros-Aarteil S."/>
            <person name="Calhoun S."/>
            <person name="Haridas S."/>
            <person name="Kuo A."/>
            <person name="Mondo S."/>
            <person name="Pangilinan J."/>
            <person name="Riley R."/>
            <person name="Labutti K."/>
            <person name="Andreopoulos B."/>
            <person name="Lipzen A."/>
            <person name="Chen C."/>
            <person name="Yanf M."/>
            <person name="Daum C."/>
            <person name="Ng V."/>
            <person name="Clum A."/>
            <person name="Ohm R."/>
            <person name="Martin F."/>
            <person name="Silar P."/>
            <person name="Natvig D."/>
            <person name="Lalanne C."/>
            <person name="Gautier V."/>
            <person name="Ament-Velasquez S.L."/>
            <person name="Kruys A."/>
            <person name="Hutchinson M.I."/>
            <person name="Powell A.J."/>
            <person name="Barry K."/>
            <person name="Miller A.N."/>
            <person name="Grigoriev I.V."/>
            <person name="Debuchy R."/>
            <person name="Gladieux P."/>
            <person name="Thoren M.H."/>
            <person name="Johannesson H."/>
        </authorList>
    </citation>
    <scope>NUCLEOTIDE SEQUENCE</scope>
    <source>
        <strain evidence="3">PSN243</strain>
    </source>
</reference>
<organism evidence="3 4">
    <name type="scientific">Podospora aff. communis PSN243</name>
    <dbReference type="NCBI Taxonomy" id="3040156"/>
    <lineage>
        <taxon>Eukaryota</taxon>
        <taxon>Fungi</taxon>
        <taxon>Dikarya</taxon>
        <taxon>Ascomycota</taxon>
        <taxon>Pezizomycotina</taxon>
        <taxon>Sordariomycetes</taxon>
        <taxon>Sordariomycetidae</taxon>
        <taxon>Sordariales</taxon>
        <taxon>Podosporaceae</taxon>
        <taxon>Podospora</taxon>
    </lineage>
</organism>
<reference evidence="3" key="1">
    <citation type="journal article" date="2023" name="Mol. Phylogenet. Evol.">
        <title>Genome-scale phylogeny and comparative genomics of the fungal order Sordariales.</title>
        <authorList>
            <person name="Hensen N."/>
            <person name="Bonometti L."/>
            <person name="Westerberg I."/>
            <person name="Brannstrom I.O."/>
            <person name="Guillou S."/>
            <person name="Cros-Aarteil S."/>
            <person name="Calhoun S."/>
            <person name="Haridas S."/>
            <person name="Kuo A."/>
            <person name="Mondo S."/>
            <person name="Pangilinan J."/>
            <person name="Riley R."/>
            <person name="LaButti K."/>
            <person name="Andreopoulos B."/>
            <person name="Lipzen A."/>
            <person name="Chen C."/>
            <person name="Yan M."/>
            <person name="Daum C."/>
            <person name="Ng V."/>
            <person name="Clum A."/>
            <person name="Steindorff A."/>
            <person name="Ohm R.A."/>
            <person name="Martin F."/>
            <person name="Silar P."/>
            <person name="Natvig D.O."/>
            <person name="Lalanne C."/>
            <person name="Gautier V."/>
            <person name="Ament-Velasquez S.L."/>
            <person name="Kruys A."/>
            <person name="Hutchinson M.I."/>
            <person name="Powell A.J."/>
            <person name="Barry K."/>
            <person name="Miller A.N."/>
            <person name="Grigoriev I.V."/>
            <person name="Debuchy R."/>
            <person name="Gladieux P."/>
            <person name="Hiltunen Thoren M."/>
            <person name="Johannesson H."/>
        </authorList>
    </citation>
    <scope>NUCLEOTIDE SEQUENCE</scope>
    <source>
        <strain evidence="3">PSN243</strain>
    </source>
</reference>
<proteinExistence type="predicted"/>
<comment type="caution">
    <text evidence="3">The sequence shown here is derived from an EMBL/GenBank/DDBJ whole genome shotgun (WGS) entry which is preliminary data.</text>
</comment>
<gene>
    <name evidence="3" type="ORF">QBC34DRAFT_26714</name>
</gene>
<dbReference type="EMBL" id="MU865923">
    <property type="protein sequence ID" value="KAK4452537.1"/>
    <property type="molecule type" value="Genomic_DNA"/>
</dbReference>
<protein>
    <recommendedName>
        <fullName evidence="2">Stress-response A/B barrel domain-containing protein</fullName>
    </recommendedName>
</protein>
<evidence type="ECO:0000313" key="3">
    <source>
        <dbReference type="EMBL" id="KAK4452537.1"/>
    </source>
</evidence>
<dbReference type="Proteomes" id="UP001321760">
    <property type="component" value="Unassembled WGS sequence"/>
</dbReference>
<feature type="domain" description="Stress-response A/B barrel" evidence="2">
    <location>
        <begin position="41"/>
        <end position="143"/>
    </location>
</feature>
<keyword evidence="4" id="KW-1185">Reference proteome</keyword>
<dbReference type="PROSITE" id="PS51502">
    <property type="entry name" value="S_R_A_B_BARREL"/>
    <property type="match status" value="1"/>
</dbReference>
<evidence type="ECO:0000313" key="4">
    <source>
        <dbReference type="Proteomes" id="UP001321760"/>
    </source>
</evidence>
<dbReference type="SMART" id="SM00886">
    <property type="entry name" value="Dabb"/>
    <property type="match status" value="1"/>
</dbReference>
<dbReference type="Gene3D" id="3.30.70.100">
    <property type="match status" value="1"/>
</dbReference>
<name>A0AAV9GW82_9PEZI</name>
<dbReference type="PANTHER" id="PTHR33178:SF10">
    <property type="entry name" value="STRESS-RESPONSE A_B BARREL DOMAIN-CONTAINING PROTEIN"/>
    <property type="match status" value="1"/>
</dbReference>
<sequence>MLPKQRAAATILLLTVLLFIFLARHDFSAHIAISRSKKMSVTHVVLFQFKPDLPVAEVRAACSRFLALKEACIHPTRQEAYVLSLRGGKDHSPEGLQNGMTHGFVVEFASVEDRDYYVNKDPAHLAFVKSIEALVDKATVVDFNDGAY</sequence>
<dbReference type="InterPro" id="IPR013097">
    <property type="entry name" value="Dabb"/>
</dbReference>
<comment type="subunit">
    <text evidence="1">Homodimer.</text>
</comment>
<evidence type="ECO:0000259" key="2">
    <source>
        <dbReference type="PROSITE" id="PS51502"/>
    </source>
</evidence>
<dbReference type="AlphaFoldDB" id="A0AAV9GW82"/>
<dbReference type="Pfam" id="PF07876">
    <property type="entry name" value="Dabb"/>
    <property type="match status" value="1"/>
</dbReference>